<dbReference type="OrthoDB" id="3026402at2759"/>
<accession>A0A6A4H8F1</accession>
<protein>
    <submittedName>
        <fullName evidence="1">Uncharacterized protein</fullName>
    </submittedName>
</protein>
<reference evidence="1" key="1">
    <citation type="journal article" date="2019" name="Environ. Microbiol.">
        <title>Fungal ecological strategies reflected in gene transcription - a case study of two litter decomposers.</title>
        <authorList>
            <person name="Barbi F."/>
            <person name="Kohler A."/>
            <person name="Barry K."/>
            <person name="Baskaran P."/>
            <person name="Daum C."/>
            <person name="Fauchery L."/>
            <person name="Ihrmark K."/>
            <person name="Kuo A."/>
            <person name="LaButti K."/>
            <person name="Lipzen A."/>
            <person name="Morin E."/>
            <person name="Grigoriev I.V."/>
            <person name="Henrissat B."/>
            <person name="Lindahl B."/>
            <person name="Martin F."/>
        </authorList>
    </citation>
    <scope>NUCLEOTIDE SEQUENCE</scope>
    <source>
        <strain evidence="1">JB14</strain>
    </source>
</reference>
<dbReference type="EMBL" id="ML769552">
    <property type="protein sequence ID" value="KAE9394351.1"/>
    <property type="molecule type" value="Genomic_DNA"/>
</dbReference>
<keyword evidence="2" id="KW-1185">Reference proteome</keyword>
<evidence type="ECO:0000313" key="1">
    <source>
        <dbReference type="EMBL" id="KAE9394351.1"/>
    </source>
</evidence>
<gene>
    <name evidence="1" type="ORF">BT96DRAFT_1022616</name>
</gene>
<dbReference type="AlphaFoldDB" id="A0A6A4H8F1"/>
<evidence type="ECO:0000313" key="2">
    <source>
        <dbReference type="Proteomes" id="UP000799118"/>
    </source>
</evidence>
<proteinExistence type="predicted"/>
<sequence>MCFCSVITRSFSTECCNRSCFPSAFEALRELTEVDETKIVPYLPRRLECMRILQEDRAAAKPCNFLRLFWTHWSLEAYKNMFRLSNLALVISILLFIQVMTVQGQSCTIGASSPDPCPSGYKCCGPLHVVDDLVYGSCFLETEICPA</sequence>
<dbReference type="Proteomes" id="UP000799118">
    <property type="component" value="Unassembled WGS sequence"/>
</dbReference>
<organism evidence="1 2">
    <name type="scientific">Gymnopus androsaceus JB14</name>
    <dbReference type="NCBI Taxonomy" id="1447944"/>
    <lineage>
        <taxon>Eukaryota</taxon>
        <taxon>Fungi</taxon>
        <taxon>Dikarya</taxon>
        <taxon>Basidiomycota</taxon>
        <taxon>Agaricomycotina</taxon>
        <taxon>Agaricomycetes</taxon>
        <taxon>Agaricomycetidae</taxon>
        <taxon>Agaricales</taxon>
        <taxon>Marasmiineae</taxon>
        <taxon>Omphalotaceae</taxon>
        <taxon>Gymnopus</taxon>
    </lineage>
</organism>
<name>A0A6A4H8F1_9AGAR</name>